<feature type="non-terminal residue" evidence="1">
    <location>
        <position position="1"/>
    </location>
</feature>
<organism evidence="1 2">
    <name type="scientific">Genlisea aurea</name>
    <dbReference type="NCBI Taxonomy" id="192259"/>
    <lineage>
        <taxon>Eukaryota</taxon>
        <taxon>Viridiplantae</taxon>
        <taxon>Streptophyta</taxon>
        <taxon>Embryophyta</taxon>
        <taxon>Tracheophyta</taxon>
        <taxon>Spermatophyta</taxon>
        <taxon>Magnoliopsida</taxon>
        <taxon>eudicotyledons</taxon>
        <taxon>Gunneridae</taxon>
        <taxon>Pentapetalae</taxon>
        <taxon>asterids</taxon>
        <taxon>lamiids</taxon>
        <taxon>Lamiales</taxon>
        <taxon>Lentibulariaceae</taxon>
        <taxon>Genlisea</taxon>
    </lineage>
</organism>
<protein>
    <submittedName>
        <fullName evidence="1">Uncharacterized protein</fullName>
    </submittedName>
</protein>
<evidence type="ECO:0000313" key="2">
    <source>
        <dbReference type="Proteomes" id="UP000015453"/>
    </source>
</evidence>
<comment type="caution">
    <text evidence="1">The sequence shown here is derived from an EMBL/GenBank/DDBJ whole genome shotgun (WGS) entry which is preliminary data.</text>
</comment>
<sequence length="173" mass="19983">NAYSRLINSEVTSDLLDLYLAYLQVSFVVNPAMDKAVVRVEEFAVDAKNGRITKDRLSFGAPWRHPPRSDVKTWAKIQMMDFIQSLVNSEFGVNYLVDSSMEIFDDPCAIALLEVGLLYTQRDPPILRPVTRGIERCILRWLVEQRVGLPLSNSIVFHWQRCIRGRNYRHLMV</sequence>
<name>S8CZJ2_9LAMI</name>
<dbReference type="PANTHER" id="PTHR36017">
    <property type="entry name" value="EMBRYO DEFECTIVE 1381"/>
    <property type="match status" value="1"/>
</dbReference>
<evidence type="ECO:0000313" key="1">
    <source>
        <dbReference type="EMBL" id="EPS72495.1"/>
    </source>
</evidence>
<feature type="non-terminal residue" evidence="1">
    <location>
        <position position="173"/>
    </location>
</feature>
<gene>
    <name evidence="1" type="ORF">M569_02264</name>
</gene>
<reference evidence="1 2" key="1">
    <citation type="journal article" date="2013" name="BMC Genomics">
        <title>The miniature genome of a carnivorous plant Genlisea aurea contains a low number of genes and short non-coding sequences.</title>
        <authorList>
            <person name="Leushkin E.V."/>
            <person name="Sutormin R.A."/>
            <person name="Nabieva E.R."/>
            <person name="Penin A.A."/>
            <person name="Kondrashov A.S."/>
            <person name="Logacheva M.D."/>
        </authorList>
    </citation>
    <scope>NUCLEOTIDE SEQUENCE [LARGE SCALE GENOMIC DNA]</scope>
</reference>
<dbReference type="PANTHER" id="PTHR36017:SF1">
    <property type="entry name" value="EMBRYO DEFECTIVE 1381"/>
    <property type="match status" value="1"/>
</dbReference>
<proteinExistence type="predicted"/>
<keyword evidence="2" id="KW-1185">Reference proteome</keyword>
<dbReference type="Proteomes" id="UP000015453">
    <property type="component" value="Unassembled WGS sequence"/>
</dbReference>
<dbReference type="AlphaFoldDB" id="S8CZJ2"/>
<dbReference type="EMBL" id="AUSU01000817">
    <property type="protein sequence ID" value="EPS72495.1"/>
    <property type="molecule type" value="Genomic_DNA"/>
</dbReference>
<dbReference type="OrthoDB" id="1911782at2759"/>
<accession>S8CZJ2</accession>